<keyword evidence="2 8" id="KW-0436">Ligase</keyword>
<dbReference type="Pfam" id="PF13193">
    <property type="entry name" value="AMP-binding_C"/>
    <property type="match status" value="1"/>
</dbReference>
<dbReference type="InterPro" id="IPR025110">
    <property type="entry name" value="AMP-bd_C"/>
</dbReference>
<dbReference type="NCBIfam" id="NF002937">
    <property type="entry name" value="PRK03584.1"/>
    <property type="match status" value="1"/>
</dbReference>
<dbReference type="GO" id="GO:0006629">
    <property type="term" value="P:lipid metabolic process"/>
    <property type="evidence" value="ECO:0007669"/>
    <property type="project" value="InterPro"/>
</dbReference>
<dbReference type="RefSeq" id="WP_147799884.1">
    <property type="nucleotide sequence ID" value="NZ_VPFL01000011.1"/>
</dbReference>
<dbReference type="PROSITE" id="PS00455">
    <property type="entry name" value="AMP_BINDING"/>
    <property type="match status" value="1"/>
</dbReference>
<dbReference type="InterPro" id="IPR005914">
    <property type="entry name" value="Acac_CoA_synth"/>
</dbReference>
<feature type="domain" description="Acetyl-coenzyme A synthetase N-terminal" evidence="7">
    <location>
        <begin position="36"/>
        <end position="93"/>
    </location>
</feature>
<dbReference type="GO" id="GO:0030729">
    <property type="term" value="F:acetoacetate-CoA ligase activity"/>
    <property type="evidence" value="ECO:0007669"/>
    <property type="project" value="UniProtKB-EC"/>
</dbReference>
<dbReference type="Gene3D" id="3.40.50.12780">
    <property type="entry name" value="N-terminal domain of ligase-like"/>
    <property type="match status" value="1"/>
</dbReference>
<dbReference type="CDD" id="cd05943">
    <property type="entry name" value="AACS"/>
    <property type="match status" value="1"/>
</dbReference>
<comment type="similarity">
    <text evidence="1">Belongs to the ATP-dependent AMP-binding enzyme family.</text>
</comment>
<evidence type="ECO:0000313" key="9">
    <source>
        <dbReference type="Proteomes" id="UP000321201"/>
    </source>
</evidence>
<dbReference type="InterPro" id="IPR045851">
    <property type="entry name" value="AMP-bd_C_sf"/>
</dbReference>
<dbReference type="AlphaFoldDB" id="A0A5C7EUJ9"/>
<dbReference type="SUPFAM" id="SSF56801">
    <property type="entry name" value="Acetyl-CoA synthetase-like"/>
    <property type="match status" value="1"/>
</dbReference>
<sequence length="655" mass="73221">MEQPLWTPSPQRTAEANLTAFLRHVRDQWDVKARDYSSLYRWSIEKPEQFWVSVWDFCGVIAETRGERVLVEGDKMPGARFFPEARLNFAENCLRRRDETPAIVFWSEERLTRQLTHSALYAQVSRLAQALCAAGVKPGDRVVGFMPNLPETVIAMLAAASLGAVWSSCSPDFGVQGVLDRFGQIEPKVLFTADGYFYGGRTYDSLARVAEFVQRLPTVERVVVVPYLSECPDAGRVPKGIHLAEFIAPYSPQDIRFARLPFNHPLYILYSSGTTGVPKCIVHGAGGTLLQHLKEHRLHTDLQPGDRLFYFTTCGWMMWNWLASALASEATLMLYDGSPFHPAPTHLFDYIDAEGITVFGTSAKYIDSLKKAAAAPIETHRLATLKAILSTGSPLVPEAFDYVYEKVKRDVLLASISGGTDIISCFVLGCPLLPVWRGEIQCRGLGMKVEVFDDVGRPLARGEKGELVCTAPFPSMPLGFWNDPDGAKYRATYFERFPGVWHHGDYAALTEHDGIVIFGRSDAVLNPGGVRIGTAEIYRQVEQLPEVVESLVIGQDWPPDHPTDVRVVLFVRLREGLTLDEALIDKIKRQIRQNTTPRHVPARIVQVTDIPRTKSGKIVELAVRNVVHGREVKNLEALANPEALEQFRNRPELQA</sequence>
<comment type="caution">
    <text evidence="8">The sequence shown here is derived from an EMBL/GenBank/DDBJ whole genome shotgun (WGS) entry which is preliminary data.</text>
</comment>
<dbReference type="InterPro" id="IPR042099">
    <property type="entry name" value="ANL_N_sf"/>
</dbReference>
<evidence type="ECO:0000256" key="3">
    <source>
        <dbReference type="ARBA" id="ARBA00022741"/>
    </source>
</evidence>
<dbReference type="PANTHER" id="PTHR42921:SF1">
    <property type="entry name" value="ACETOACETYL-COA SYNTHETASE"/>
    <property type="match status" value="1"/>
</dbReference>
<keyword evidence="9" id="KW-1185">Reference proteome</keyword>
<evidence type="ECO:0000256" key="1">
    <source>
        <dbReference type="ARBA" id="ARBA00006432"/>
    </source>
</evidence>
<dbReference type="Gene3D" id="3.30.300.30">
    <property type="match status" value="1"/>
</dbReference>
<keyword evidence="3" id="KW-0547">Nucleotide-binding</keyword>
<feature type="domain" description="AMP-binding enzyme C-terminal" evidence="6">
    <location>
        <begin position="543"/>
        <end position="617"/>
    </location>
</feature>
<dbReference type="InParanoid" id="A0A5C7EUJ9"/>
<dbReference type="EMBL" id="VPFL01000011">
    <property type="protein sequence ID" value="TXF11713.1"/>
    <property type="molecule type" value="Genomic_DNA"/>
</dbReference>
<evidence type="ECO:0000259" key="6">
    <source>
        <dbReference type="Pfam" id="PF13193"/>
    </source>
</evidence>
<dbReference type="OrthoDB" id="9803968at2"/>
<accession>A0A5C7EUJ9</accession>
<name>A0A5C7EUJ9_9PROT</name>
<dbReference type="Pfam" id="PF00501">
    <property type="entry name" value="AMP-binding"/>
    <property type="match status" value="1"/>
</dbReference>
<dbReference type="InterPro" id="IPR032387">
    <property type="entry name" value="ACAS_N"/>
</dbReference>
<dbReference type="EC" id="6.2.1.16" evidence="8"/>
<evidence type="ECO:0000256" key="4">
    <source>
        <dbReference type="ARBA" id="ARBA00022840"/>
    </source>
</evidence>
<dbReference type="NCBIfam" id="TIGR01217">
    <property type="entry name" value="ac_ac_CoA_syn"/>
    <property type="match status" value="1"/>
</dbReference>
<dbReference type="Pfam" id="PF16177">
    <property type="entry name" value="ACAS_N"/>
    <property type="match status" value="1"/>
</dbReference>
<gene>
    <name evidence="8" type="ORF">FR698_09095</name>
</gene>
<dbReference type="GO" id="GO:0005524">
    <property type="term" value="F:ATP binding"/>
    <property type="evidence" value="ECO:0007669"/>
    <property type="project" value="UniProtKB-KW"/>
</dbReference>
<dbReference type="PANTHER" id="PTHR42921">
    <property type="entry name" value="ACETOACETYL-COA SYNTHETASE"/>
    <property type="match status" value="1"/>
</dbReference>
<keyword evidence="4" id="KW-0067">ATP-binding</keyword>
<organism evidence="8 9">
    <name type="scientific">Pelomicrobium methylotrophicum</name>
    <dbReference type="NCBI Taxonomy" id="2602750"/>
    <lineage>
        <taxon>Bacteria</taxon>
        <taxon>Pseudomonadati</taxon>
        <taxon>Pseudomonadota</taxon>
        <taxon>Hydrogenophilia</taxon>
        <taxon>Hydrogenophilia incertae sedis</taxon>
        <taxon>Pelomicrobium</taxon>
    </lineage>
</organism>
<dbReference type="Proteomes" id="UP000321201">
    <property type="component" value="Unassembled WGS sequence"/>
</dbReference>
<reference evidence="8 9" key="1">
    <citation type="submission" date="2019-08" db="EMBL/GenBank/DDBJ databases">
        <title>Pelomicrobium methylotrophicum gen. nov., sp. nov. a moderately thermophilic, facultatively anaerobic, lithoautotrophic and methylotrophic bacterium isolated from a terrestrial mud volcano.</title>
        <authorList>
            <person name="Slobodkina G.B."/>
            <person name="Merkel A.Y."/>
            <person name="Slobodkin A.I."/>
        </authorList>
    </citation>
    <scope>NUCLEOTIDE SEQUENCE [LARGE SCALE GENOMIC DNA]</scope>
    <source>
        <strain evidence="8 9">SM250</strain>
    </source>
</reference>
<protein>
    <submittedName>
        <fullName evidence="8">Acetoacetate--CoA ligase</fullName>
        <ecNumber evidence="8">6.2.1.16</ecNumber>
    </submittedName>
</protein>
<dbReference type="InterPro" id="IPR020845">
    <property type="entry name" value="AMP-binding_CS"/>
</dbReference>
<evidence type="ECO:0000259" key="7">
    <source>
        <dbReference type="Pfam" id="PF16177"/>
    </source>
</evidence>
<evidence type="ECO:0000313" key="8">
    <source>
        <dbReference type="EMBL" id="TXF11713.1"/>
    </source>
</evidence>
<proteinExistence type="inferred from homology"/>
<evidence type="ECO:0000259" key="5">
    <source>
        <dbReference type="Pfam" id="PF00501"/>
    </source>
</evidence>
<evidence type="ECO:0000256" key="2">
    <source>
        <dbReference type="ARBA" id="ARBA00022598"/>
    </source>
</evidence>
<dbReference type="InterPro" id="IPR000873">
    <property type="entry name" value="AMP-dep_synth/lig_dom"/>
</dbReference>
<feature type="domain" description="AMP-dependent synthetase/ligase" evidence="5">
    <location>
        <begin position="95"/>
        <end position="472"/>
    </location>
</feature>